<dbReference type="AlphaFoldDB" id="A0A2A6CGE9"/>
<dbReference type="EnsemblMetazoa" id="PPA39228.1">
    <property type="protein sequence ID" value="PPA39228.1"/>
    <property type="gene ID" value="WBGene00277597"/>
</dbReference>
<feature type="region of interest" description="Disordered" evidence="1">
    <location>
        <begin position="1"/>
        <end position="29"/>
    </location>
</feature>
<sequence length="202" mass="23302">MATIPKVTVNQPPIPPQEDSGPTIPDPPKKKLAPGLQKLQRPYINTDEVLRLGSILERKMKLTAEHRASFDWLAFTRTQDMQQMPEFFMHLQRAVGGVLLQPLFAIEVIHYLFNRKLLTPAERDAISGKIREMNPSILTISYRIPLPKWPPEKIDKIASKPFLFFPTRFAMFNIIYWSYYTQRKMEQRMNLTAPIPPTGSAV</sequence>
<gene>
    <name evidence="2" type="primary">WBGene00277597</name>
</gene>
<dbReference type="OrthoDB" id="5876906at2759"/>
<evidence type="ECO:0000313" key="2">
    <source>
        <dbReference type="EnsemblMetazoa" id="PPA39228.1"/>
    </source>
</evidence>
<dbReference type="Proteomes" id="UP000005239">
    <property type="component" value="Unassembled WGS sequence"/>
</dbReference>
<organism evidence="2 3">
    <name type="scientific">Pristionchus pacificus</name>
    <name type="common">Parasitic nematode worm</name>
    <dbReference type="NCBI Taxonomy" id="54126"/>
    <lineage>
        <taxon>Eukaryota</taxon>
        <taxon>Metazoa</taxon>
        <taxon>Ecdysozoa</taxon>
        <taxon>Nematoda</taxon>
        <taxon>Chromadorea</taxon>
        <taxon>Rhabditida</taxon>
        <taxon>Rhabditina</taxon>
        <taxon>Diplogasteromorpha</taxon>
        <taxon>Diplogasteroidea</taxon>
        <taxon>Neodiplogasteridae</taxon>
        <taxon>Pristionchus</taxon>
    </lineage>
</organism>
<reference evidence="3" key="1">
    <citation type="journal article" date="2008" name="Nat. Genet.">
        <title>The Pristionchus pacificus genome provides a unique perspective on nematode lifestyle and parasitism.</title>
        <authorList>
            <person name="Dieterich C."/>
            <person name="Clifton S.W."/>
            <person name="Schuster L.N."/>
            <person name="Chinwalla A."/>
            <person name="Delehaunty K."/>
            <person name="Dinkelacker I."/>
            <person name="Fulton L."/>
            <person name="Fulton R."/>
            <person name="Godfrey J."/>
            <person name="Minx P."/>
            <person name="Mitreva M."/>
            <person name="Roeseler W."/>
            <person name="Tian H."/>
            <person name="Witte H."/>
            <person name="Yang S.P."/>
            <person name="Wilson R.K."/>
            <person name="Sommer R.J."/>
        </authorList>
    </citation>
    <scope>NUCLEOTIDE SEQUENCE [LARGE SCALE GENOMIC DNA]</scope>
    <source>
        <strain evidence="3">PS312</strain>
    </source>
</reference>
<keyword evidence="3" id="KW-1185">Reference proteome</keyword>
<proteinExistence type="predicted"/>
<protein>
    <submittedName>
        <fullName evidence="2">Uncharacterized protein</fullName>
    </submittedName>
</protein>
<accession>A0A2A6CGE9</accession>
<reference evidence="2" key="2">
    <citation type="submission" date="2022-06" db="UniProtKB">
        <authorList>
            <consortium name="EnsemblMetazoa"/>
        </authorList>
    </citation>
    <scope>IDENTIFICATION</scope>
    <source>
        <strain evidence="2">PS312</strain>
    </source>
</reference>
<name>A0A2A6CGE9_PRIPA</name>
<accession>A0A8R1YZL0</accession>
<evidence type="ECO:0000256" key="1">
    <source>
        <dbReference type="SAM" id="MobiDB-lite"/>
    </source>
</evidence>
<evidence type="ECO:0000313" key="3">
    <source>
        <dbReference type="Proteomes" id="UP000005239"/>
    </source>
</evidence>